<organism evidence="1 2">
    <name type="scientific">Naganishia friedmannii</name>
    <dbReference type="NCBI Taxonomy" id="89922"/>
    <lineage>
        <taxon>Eukaryota</taxon>
        <taxon>Fungi</taxon>
        <taxon>Dikarya</taxon>
        <taxon>Basidiomycota</taxon>
        <taxon>Agaricomycotina</taxon>
        <taxon>Tremellomycetes</taxon>
        <taxon>Filobasidiales</taxon>
        <taxon>Filobasidiaceae</taxon>
        <taxon>Naganishia</taxon>
    </lineage>
</organism>
<evidence type="ECO:0000313" key="1">
    <source>
        <dbReference type="EMBL" id="KAJ9099317.1"/>
    </source>
</evidence>
<evidence type="ECO:0000313" key="2">
    <source>
        <dbReference type="Proteomes" id="UP001227268"/>
    </source>
</evidence>
<sequence length="371" mass="39120">MMPAETITRRFGAAMTTSTTSTKAAKNNAPPPTTRTAEVCLTCSAPCPSTVFTNKTFITPCCDRPICVACITRNPRIVEYVPCLWCGEGVGVVSSTKGKRRVVLRSGVEGGSIGEGGEVFVLGDEDGDGEEEGGDGSPPPAYQETGPTKSNIAADNANGISTPTTANVLDDSCSTPGFEMNHTPPAQATRKHRVRKGETVRSLALSYKIDPYLLAKTNGLPYTSLTTHPGVLQTRREVLVPCSASGGGQAEDDDPAEVVSLGVERFQLITKETDPWVARTYVAIHSSSSAETLSPAADPPSDDHDYEQKISGEKSMLVGDGGEKEKSTRPGEGTSRGDGVAGAIEMFYADEEWESAAAPSGASGRLSRVRR</sequence>
<comment type="caution">
    <text evidence="1">The sequence shown here is derived from an EMBL/GenBank/DDBJ whole genome shotgun (WGS) entry which is preliminary data.</text>
</comment>
<reference evidence="1" key="1">
    <citation type="submission" date="2023-04" db="EMBL/GenBank/DDBJ databases">
        <title>Draft Genome sequencing of Naganishia species isolated from polar environments using Oxford Nanopore Technology.</title>
        <authorList>
            <person name="Leo P."/>
            <person name="Venkateswaran K."/>
        </authorList>
    </citation>
    <scope>NUCLEOTIDE SEQUENCE</scope>
    <source>
        <strain evidence="1">MNA-CCFEE 5423</strain>
    </source>
</reference>
<name>A0ACC2VL78_9TREE</name>
<gene>
    <name evidence="1" type="ORF">QFC21_004198</name>
</gene>
<accession>A0ACC2VL78</accession>
<dbReference type="EMBL" id="JASBWT010000013">
    <property type="protein sequence ID" value="KAJ9099317.1"/>
    <property type="molecule type" value="Genomic_DNA"/>
</dbReference>
<protein>
    <submittedName>
        <fullName evidence="1">Uncharacterized protein</fullName>
    </submittedName>
</protein>
<proteinExistence type="predicted"/>
<dbReference type="Proteomes" id="UP001227268">
    <property type="component" value="Unassembled WGS sequence"/>
</dbReference>
<keyword evidence="2" id="KW-1185">Reference proteome</keyword>